<comment type="caution">
    <text evidence="2">The sequence shown here is derived from an EMBL/GenBank/DDBJ whole genome shotgun (WGS) entry which is preliminary data.</text>
</comment>
<evidence type="ECO:0000259" key="1">
    <source>
        <dbReference type="SMART" id="SM00842"/>
    </source>
</evidence>
<dbReference type="Gene3D" id="3.30.420.40">
    <property type="match status" value="2"/>
</dbReference>
<organism evidence="2 3">
    <name type="scientific">Thiohalorhabdus methylotrophus</name>
    <dbReference type="NCBI Taxonomy" id="3242694"/>
    <lineage>
        <taxon>Bacteria</taxon>
        <taxon>Pseudomonadati</taxon>
        <taxon>Pseudomonadota</taxon>
        <taxon>Gammaproteobacteria</taxon>
        <taxon>Thiohalorhabdales</taxon>
        <taxon>Thiohalorhabdaceae</taxon>
        <taxon>Thiohalorhabdus</taxon>
    </lineage>
</organism>
<dbReference type="PANTHER" id="PTHR32432">
    <property type="entry name" value="CELL DIVISION PROTEIN FTSA-RELATED"/>
    <property type="match status" value="1"/>
</dbReference>
<dbReference type="RefSeq" id="WP_373654086.1">
    <property type="nucleotide sequence ID" value="NZ_JBGUAW010000001.1"/>
</dbReference>
<dbReference type="InterPro" id="IPR005883">
    <property type="entry name" value="PilM"/>
</dbReference>
<feature type="domain" description="SHS2" evidence="1">
    <location>
        <begin position="9"/>
        <end position="177"/>
    </location>
</feature>
<dbReference type="InterPro" id="IPR043129">
    <property type="entry name" value="ATPase_NBD"/>
</dbReference>
<accession>A0ABV4TPP7</accession>
<evidence type="ECO:0000313" key="3">
    <source>
        <dbReference type="Proteomes" id="UP001575181"/>
    </source>
</evidence>
<gene>
    <name evidence="2" type="primary">pilM</name>
    <name evidence="2" type="ORF">ACERLL_00455</name>
</gene>
<evidence type="ECO:0000313" key="2">
    <source>
        <dbReference type="EMBL" id="MFA9459295.1"/>
    </source>
</evidence>
<protein>
    <submittedName>
        <fullName evidence="2">Type IV pilus assembly protein PilM</fullName>
    </submittedName>
</protein>
<reference evidence="2 3" key="1">
    <citation type="submission" date="2024-08" db="EMBL/GenBank/DDBJ databases">
        <title>Whole-genome sequencing of halo(alkali)philic microorganisms from hypersaline lakes.</title>
        <authorList>
            <person name="Sorokin D.Y."/>
            <person name="Merkel A.Y."/>
            <person name="Messina E."/>
            <person name="Yakimov M."/>
        </authorList>
    </citation>
    <scope>NUCLEOTIDE SEQUENCE [LARGE SCALE GENOMIC DNA]</scope>
    <source>
        <strain evidence="2 3">Cl-TMA</strain>
    </source>
</reference>
<dbReference type="SMART" id="SM00842">
    <property type="entry name" value="FtsA"/>
    <property type="match status" value="1"/>
</dbReference>
<keyword evidence="3" id="KW-1185">Reference proteome</keyword>
<dbReference type="EMBL" id="JBGUAW010000001">
    <property type="protein sequence ID" value="MFA9459295.1"/>
    <property type="molecule type" value="Genomic_DNA"/>
</dbReference>
<name>A0ABV4TPP7_9GAMM</name>
<dbReference type="InterPro" id="IPR050696">
    <property type="entry name" value="FtsA/MreB"/>
</dbReference>
<dbReference type="Proteomes" id="UP001575181">
    <property type="component" value="Unassembled WGS sequence"/>
</dbReference>
<dbReference type="CDD" id="cd24049">
    <property type="entry name" value="ASKHA_NBD_PilM"/>
    <property type="match status" value="1"/>
</dbReference>
<sequence length="350" mass="37632">MPKLYNKPLFGLDLSTTSVKAVEMDRRGRTYRLQGYAIEPLPAGAVNDHAVVDSEAVAAAITRARKGAKARQKYVAASVAGAAVITKKISIPAGLDEVGQQSQVEMEADHHLPAGIESMYLDYQVLGPDPADEANQLEVLLVACKRDVVDGHVAAIEAAGLKASVIDVDPFAVESAFELGAPDEYMGKTVALLNIGAQVTNINVLHKAQSIFTRDHYFGGQQLVESLAESYGWEDSQAEQRLARGELPEDYPQRVQGPFLQNLALEIGRSMDFYASNQPDHPVDWVVVSGGCALLPGLTEALEEQLDVQVSIANPFPKMKVGGGVKQNSLDKVAPRLMVATGLALRSFDP</sequence>
<dbReference type="NCBIfam" id="TIGR01175">
    <property type="entry name" value="pilM"/>
    <property type="match status" value="1"/>
</dbReference>
<dbReference type="InterPro" id="IPR003494">
    <property type="entry name" value="SHS2_FtsA"/>
</dbReference>
<proteinExistence type="predicted"/>
<dbReference type="Pfam" id="PF11104">
    <property type="entry name" value="PilM_2"/>
    <property type="match status" value="1"/>
</dbReference>
<dbReference type="PANTHER" id="PTHR32432:SF3">
    <property type="entry name" value="ETHANOLAMINE UTILIZATION PROTEIN EUTJ"/>
    <property type="match status" value="1"/>
</dbReference>
<dbReference type="SUPFAM" id="SSF53067">
    <property type="entry name" value="Actin-like ATPase domain"/>
    <property type="match status" value="2"/>
</dbReference>
<dbReference type="PIRSF" id="PIRSF019169">
    <property type="entry name" value="PilM"/>
    <property type="match status" value="1"/>
</dbReference>
<dbReference type="Gene3D" id="3.30.1490.300">
    <property type="match status" value="1"/>
</dbReference>